<evidence type="ECO:0000259" key="2">
    <source>
        <dbReference type="Pfam" id="PF16344"/>
    </source>
</evidence>
<reference evidence="3" key="1">
    <citation type="journal article" date="2021" name="PeerJ">
        <title>Extensive microbial diversity within the chicken gut microbiome revealed by metagenomics and culture.</title>
        <authorList>
            <person name="Gilroy R."/>
            <person name="Ravi A."/>
            <person name="Getino M."/>
            <person name="Pursley I."/>
            <person name="Horton D.L."/>
            <person name="Alikhan N.F."/>
            <person name="Baker D."/>
            <person name="Gharbi K."/>
            <person name="Hall N."/>
            <person name="Watson M."/>
            <person name="Adriaenssens E.M."/>
            <person name="Foster-Nyarko E."/>
            <person name="Jarju S."/>
            <person name="Secka A."/>
            <person name="Antonio M."/>
            <person name="Oren A."/>
            <person name="Chaudhuri R.R."/>
            <person name="La Ragione R."/>
            <person name="Hildebrand F."/>
            <person name="Pallen M.J."/>
        </authorList>
    </citation>
    <scope>NUCLEOTIDE SEQUENCE</scope>
    <source>
        <strain evidence="3">ChiGjej6B6-14162</strain>
    </source>
</reference>
<evidence type="ECO:0000259" key="1">
    <source>
        <dbReference type="Pfam" id="PF04773"/>
    </source>
</evidence>
<dbReference type="GO" id="GO:0016989">
    <property type="term" value="F:sigma factor antagonist activity"/>
    <property type="evidence" value="ECO:0007669"/>
    <property type="project" value="TreeGrafter"/>
</dbReference>
<proteinExistence type="predicted"/>
<dbReference type="PIRSF" id="PIRSF018266">
    <property type="entry name" value="FecR"/>
    <property type="match status" value="1"/>
</dbReference>
<feature type="domain" description="FecR protein" evidence="1">
    <location>
        <begin position="100"/>
        <end position="195"/>
    </location>
</feature>
<evidence type="ECO:0000313" key="4">
    <source>
        <dbReference type="Proteomes" id="UP000886740"/>
    </source>
</evidence>
<dbReference type="EMBL" id="DXEL01000030">
    <property type="protein sequence ID" value="HIX74116.1"/>
    <property type="molecule type" value="Genomic_DNA"/>
</dbReference>
<dbReference type="Gene3D" id="3.55.50.30">
    <property type="match status" value="1"/>
</dbReference>
<name>A0A9D1X7U1_9BACT</name>
<dbReference type="Proteomes" id="UP000886740">
    <property type="component" value="Unassembled WGS sequence"/>
</dbReference>
<protein>
    <submittedName>
        <fullName evidence="3">FecR domain-containing protein</fullName>
    </submittedName>
</protein>
<organism evidence="3 4">
    <name type="scientific">Candidatus Parabacteroides intestinipullorum</name>
    <dbReference type="NCBI Taxonomy" id="2838723"/>
    <lineage>
        <taxon>Bacteria</taxon>
        <taxon>Pseudomonadati</taxon>
        <taxon>Bacteroidota</taxon>
        <taxon>Bacteroidia</taxon>
        <taxon>Bacteroidales</taxon>
        <taxon>Tannerellaceae</taxon>
        <taxon>Parabacteroides</taxon>
    </lineage>
</organism>
<dbReference type="Pfam" id="PF16344">
    <property type="entry name" value="FecR_C"/>
    <property type="match status" value="1"/>
</dbReference>
<dbReference type="FunFam" id="2.60.120.1440:FF:000001">
    <property type="entry name" value="Putative anti-sigma factor"/>
    <property type="match status" value="1"/>
</dbReference>
<accession>A0A9D1X7U1</accession>
<dbReference type="InterPro" id="IPR006860">
    <property type="entry name" value="FecR"/>
</dbReference>
<dbReference type="PANTHER" id="PTHR30273">
    <property type="entry name" value="PERIPLASMIC SIGNAL SENSOR AND SIGMA FACTOR ACTIVATOR FECR-RELATED"/>
    <property type="match status" value="1"/>
</dbReference>
<gene>
    <name evidence="3" type="ORF">H9977_03625</name>
</gene>
<reference evidence="3" key="2">
    <citation type="submission" date="2021-04" db="EMBL/GenBank/DDBJ databases">
        <authorList>
            <person name="Gilroy R."/>
        </authorList>
    </citation>
    <scope>NUCLEOTIDE SEQUENCE</scope>
    <source>
        <strain evidence="3">ChiGjej6B6-14162</strain>
    </source>
</reference>
<feature type="domain" description="Protein FecR C-terminal" evidence="2">
    <location>
        <begin position="238"/>
        <end position="307"/>
    </location>
</feature>
<dbReference type="InterPro" id="IPR012373">
    <property type="entry name" value="Ferrdict_sens_TM"/>
</dbReference>
<dbReference type="PANTHER" id="PTHR30273:SF2">
    <property type="entry name" value="PROTEIN FECR"/>
    <property type="match status" value="1"/>
</dbReference>
<sequence length="309" mass="36047">MEELLKRYIQGKVTSEERRKVARWLDRDPANMREFLALRKLYDISIWQIDLRKEPERRSVGRSVRHWALEALKYAAILVVAFLLARQIWEPRPETATMQTIYVPPGQRAELTLTDGTEVWLNSSTTLRFPNRFEADSRKVELDGEGYFSVEQDESKPFTVQAGRYAVHALGTEFNVKAYRNSPRFEAALINGSVEISVLGMANTLRLRPNEVASASDGKIQVTPIQDYNYFKWTEGLLCLENETIQSLMAKLELYYDITIDVRRRDLLQHRYTGKFRIKDGIDHVLKVLQLKHRFSYTRDEDKNMIIIN</sequence>
<dbReference type="InterPro" id="IPR032508">
    <property type="entry name" value="FecR_C"/>
</dbReference>
<dbReference type="Gene3D" id="2.60.120.1440">
    <property type="match status" value="1"/>
</dbReference>
<evidence type="ECO:0000313" key="3">
    <source>
        <dbReference type="EMBL" id="HIX74116.1"/>
    </source>
</evidence>
<dbReference type="Pfam" id="PF04773">
    <property type="entry name" value="FecR"/>
    <property type="match status" value="1"/>
</dbReference>
<dbReference type="AlphaFoldDB" id="A0A9D1X7U1"/>
<comment type="caution">
    <text evidence="3">The sequence shown here is derived from an EMBL/GenBank/DDBJ whole genome shotgun (WGS) entry which is preliminary data.</text>
</comment>